<name>A0AAP0MXI0_9ROSI</name>
<gene>
    <name evidence="2" type="ORF">WN944_012408</name>
</gene>
<evidence type="ECO:0000313" key="2">
    <source>
        <dbReference type="EMBL" id="KAK9223959.1"/>
    </source>
</evidence>
<dbReference type="AlphaFoldDB" id="A0AAP0MXI0"/>
<evidence type="ECO:0000313" key="3">
    <source>
        <dbReference type="Proteomes" id="UP001428341"/>
    </source>
</evidence>
<comment type="caution">
    <text evidence="2">The sequence shown here is derived from an EMBL/GenBank/DDBJ whole genome shotgun (WGS) entry which is preliminary data.</text>
</comment>
<protein>
    <submittedName>
        <fullName evidence="2">Uncharacterized protein</fullName>
    </submittedName>
</protein>
<proteinExistence type="predicted"/>
<feature type="region of interest" description="Disordered" evidence="1">
    <location>
        <begin position="39"/>
        <end position="88"/>
    </location>
</feature>
<dbReference type="Proteomes" id="UP001428341">
    <property type="component" value="Unassembled WGS sequence"/>
</dbReference>
<dbReference type="EMBL" id="JBCGBO010000002">
    <property type="protein sequence ID" value="KAK9223959.1"/>
    <property type="molecule type" value="Genomic_DNA"/>
</dbReference>
<evidence type="ECO:0000256" key="1">
    <source>
        <dbReference type="SAM" id="MobiDB-lite"/>
    </source>
</evidence>
<sequence>MRAGNSDKDVYGCMQSFIENRDGRGYHYYLRFHLINTKTKTRKQRGEDENEEEGNKEEGLLDSRSNATGDFDFPALKDFPQQRATRKS</sequence>
<keyword evidence="3" id="KW-1185">Reference proteome</keyword>
<reference evidence="2 3" key="1">
    <citation type="submission" date="2024-05" db="EMBL/GenBank/DDBJ databases">
        <title>Haplotype-resolved chromosome-level genome assembly of Huyou (Citrus changshanensis).</title>
        <authorList>
            <person name="Miao C."/>
            <person name="Chen W."/>
            <person name="Wu Y."/>
            <person name="Wang L."/>
            <person name="Zhao S."/>
            <person name="Grierson D."/>
            <person name="Xu C."/>
            <person name="Chen K."/>
        </authorList>
    </citation>
    <scope>NUCLEOTIDE SEQUENCE [LARGE SCALE GENOMIC DNA]</scope>
    <source>
        <strain evidence="2">01-14</strain>
        <tissue evidence="2">Leaf</tissue>
    </source>
</reference>
<accession>A0AAP0MXI0</accession>
<organism evidence="2 3">
    <name type="scientific">Citrus x changshan-huyou</name>
    <dbReference type="NCBI Taxonomy" id="2935761"/>
    <lineage>
        <taxon>Eukaryota</taxon>
        <taxon>Viridiplantae</taxon>
        <taxon>Streptophyta</taxon>
        <taxon>Embryophyta</taxon>
        <taxon>Tracheophyta</taxon>
        <taxon>Spermatophyta</taxon>
        <taxon>Magnoliopsida</taxon>
        <taxon>eudicotyledons</taxon>
        <taxon>Gunneridae</taxon>
        <taxon>Pentapetalae</taxon>
        <taxon>rosids</taxon>
        <taxon>malvids</taxon>
        <taxon>Sapindales</taxon>
        <taxon>Rutaceae</taxon>
        <taxon>Aurantioideae</taxon>
        <taxon>Citrus</taxon>
    </lineage>
</organism>